<organism evidence="3 4">
    <name type="scientific">Parapedobacter defluvii</name>
    <dbReference type="NCBI Taxonomy" id="2045106"/>
    <lineage>
        <taxon>Bacteria</taxon>
        <taxon>Pseudomonadati</taxon>
        <taxon>Bacteroidota</taxon>
        <taxon>Sphingobacteriia</taxon>
        <taxon>Sphingobacteriales</taxon>
        <taxon>Sphingobacteriaceae</taxon>
        <taxon>Parapedobacter</taxon>
    </lineage>
</organism>
<dbReference type="Proteomes" id="UP000597338">
    <property type="component" value="Unassembled WGS sequence"/>
</dbReference>
<keyword evidence="4" id="KW-1185">Reference proteome</keyword>
<dbReference type="InterPro" id="IPR055407">
    <property type="entry name" value="TraM_C"/>
</dbReference>
<name>A0ABQ1MLE0_9SPHI</name>
<accession>A0ABQ1MLE0</accession>
<comment type="caution">
    <text evidence="3">The sequence shown here is derived from an EMBL/GenBank/DDBJ whole genome shotgun (WGS) entry which is preliminary data.</text>
</comment>
<evidence type="ECO:0000313" key="4">
    <source>
        <dbReference type="Proteomes" id="UP000597338"/>
    </source>
</evidence>
<dbReference type="RefSeq" id="WP_188753108.1">
    <property type="nucleotide sequence ID" value="NZ_BMIK01000018.1"/>
</dbReference>
<evidence type="ECO:0000313" key="3">
    <source>
        <dbReference type="EMBL" id="GGC42660.1"/>
    </source>
</evidence>
<protein>
    <recommendedName>
        <fullName evidence="2">Conjugative transposon TraM C-terminal domain-containing protein</fullName>
    </recommendedName>
</protein>
<gene>
    <name evidence="3" type="ORF">GCM10011386_38630</name>
</gene>
<reference evidence="4" key="1">
    <citation type="journal article" date="2019" name="Int. J. Syst. Evol. Microbiol.">
        <title>The Global Catalogue of Microorganisms (GCM) 10K type strain sequencing project: providing services to taxonomists for standard genome sequencing and annotation.</title>
        <authorList>
            <consortium name="The Broad Institute Genomics Platform"/>
            <consortium name="The Broad Institute Genome Sequencing Center for Infectious Disease"/>
            <person name="Wu L."/>
            <person name="Ma J."/>
        </authorList>
    </citation>
    <scope>NUCLEOTIDE SEQUENCE [LARGE SCALE GENOMIC DNA]</scope>
    <source>
        <strain evidence="4">CGMCC 1.15342</strain>
    </source>
</reference>
<dbReference type="Pfam" id="PF12508">
    <property type="entry name" value="Transposon_TraM"/>
    <property type="match status" value="1"/>
</dbReference>
<feature type="domain" description="Conjugative transposon TraM C-terminal" evidence="2">
    <location>
        <begin position="220"/>
        <end position="364"/>
    </location>
</feature>
<dbReference type="EMBL" id="BMIK01000018">
    <property type="protein sequence ID" value="GGC42660.1"/>
    <property type="molecule type" value="Genomic_DNA"/>
</dbReference>
<feature type="region of interest" description="Disordered" evidence="1">
    <location>
        <begin position="45"/>
        <end position="67"/>
    </location>
</feature>
<evidence type="ECO:0000256" key="1">
    <source>
        <dbReference type="SAM" id="MobiDB-lite"/>
    </source>
</evidence>
<proteinExistence type="predicted"/>
<evidence type="ECO:0000259" key="2">
    <source>
        <dbReference type="Pfam" id="PF12508"/>
    </source>
</evidence>
<sequence>METNTKSLNEKQRRFLLALPLLVLPFTALAFHALGGGKGTIEATEAQAPGINTNLPSADFSREKPQSKLDLYEQARQDSIKRARDRESRAAIANSISDGFTDTQEQRVMEKLALLEDELNKPLDGTPQTANAAPIPERQSATMPDTEADIERLERMMDNLYREDPAEDAELDQLNGMLERILDIQHPGRVHEKLMEQSLANKESAYPVNLAGDTLANNGIRAVIHRDQEAVNGSSIQLRLLDSIYVNGRLIPANSFVHGTCAVGGERLTITVRTLRHGNSILPVSLTAYDMDGMQGLYAPGALTRDAAAQGGNDAIQGMQLMSLDPSLAAQAATAGVNAAKGLFSRRIKQIKVKAKAGYTLLLRDDNQR</sequence>